<dbReference type="GO" id="GO:0005634">
    <property type="term" value="C:nucleus"/>
    <property type="evidence" value="ECO:0007669"/>
    <property type="project" value="UniProtKB-SubCell"/>
</dbReference>
<evidence type="ECO:0000256" key="6">
    <source>
        <dbReference type="ARBA" id="ARBA00023125"/>
    </source>
</evidence>
<keyword evidence="2" id="KW-0479">Metal-binding</keyword>
<evidence type="ECO:0000256" key="1">
    <source>
        <dbReference type="ARBA" id="ARBA00004123"/>
    </source>
</evidence>
<evidence type="ECO:0000256" key="2">
    <source>
        <dbReference type="ARBA" id="ARBA00022723"/>
    </source>
</evidence>
<comment type="subcellular location">
    <subcellularLocation>
        <location evidence="1">Nucleus</location>
    </subcellularLocation>
</comment>
<dbReference type="InterPro" id="IPR052253">
    <property type="entry name" value="CR1/CR2-DNA-binding_regulator"/>
</dbReference>
<evidence type="ECO:0000256" key="5">
    <source>
        <dbReference type="ARBA" id="ARBA00023015"/>
    </source>
</evidence>
<feature type="domain" description="C2H2-type" evidence="11">
    <location>
        <begin position="345"/>
        <end position="375"/>
    </location>
</feature>
<dbReference type="GO" id="GO:0006357">
    <property type="term" value="P:regulation of transcription by RNA polymerase II"/>
    <property type="evidence" value="ECO:0007669"/>
    <property type="project" value="TreeGrafter"/>
</dbReference>
<proteinExistence type="predicted"/>
<dbReference type="PANTHER" id="PTHR13006">
    <property type="entry name" value="PAPILLOMAVIRUS REGULATORY FACTOR PRF-1"/>
    <property type="match status" value="1"/>
</dbReference>
<evidence type="ECO:0000313" key="13">
    <source>
        <dbReference type="Proteomes" id="UP001487740"/>
    </source>
</evidence>
<feature type="compositionally biased region" description="Basic and acidic residues" evidence="10">
    <location>
        <begin position="370"/>
        <end position="383"/>
    </location>
</feature>
<dbReference type="PANTHER" id="PTHR13006:SF9">
    <property type="entry name" value="GLUCOSE TRANSPORTER 4 ENHANCER FACTOR, ISOFORM G"/>
    <property type="match status" value="1"/>
</dbReference>
<feature type="region of interest" description="Disordered" evidence="10">
    <location>
        <begin position="149"/>
        <end position="188"/>
    </location>
</feature>
<evidence type="ECO:0000256" key="7">
    <source>
        <dbReference type="ARBA" id="ARBA00023163"/>
    </source>
</evidence>
<organism evidence="12 13">
    <name type="scientific">Scylla paramamosain</name>
    <name type="common">Mud crab</name>
    <dbReference type="NCBI Taxonomy" id="85552"/>
    <lineage>
        <taxon>Eukaryota</taxon>
        <taxon>Metazoa</taxon>
        <taxon>Ecdysozoa</taxon>
        <taxon>Arthropoda</taxon>
        <taxon>Crustacea</taxon>
        <taxon>Multicrustacea</taxon>
        <taxon>Malacostraca</taxon>
        <taxon>Eumalacostraca</taxon>
        <taxon>Eucarida</taxon>
        <taxon>Decapoda</taxon>
        <taxon>Pleocyemata</taxon>
        <taxon>Brachyura</taxon>
        <taxon>Eubrachyura</taxon>
        <taxon>Portunoidea</taxon>
        <taxon>Portunidae</taxon>
        <taxon>Portuninae</taxon>
        <taxon>Scylla</taxon>
    </lineage>
</organism>
<evidence type="ECO:0000256" key="9">
    <source>
        <dbReference type="PROSITE-ProRule" id="PRU00042"/>
    </source>
</evidence>
<keyword evidence="7" id="KW-0804">Transcription</keyword>
<dbReference type="InterPro" id="IPR031940">
    <property type="entry name" value="DUF4772"/>
</dbReference>
<dbReference type="PROSITE" id="PS50157">
    <property type="entry name" value="ZINC_FINGER_C2H2_2"/>
    <property type="match status" value="1"/>
</dbReference>
<sequence length="560" mass="60983">MSTGKRLAKRSILGTRVACCLEDGKYYAGVICAVKTMDDGGPTVYSVRVEGERRAREVRESDLVGSGFTSVGSVKLRVGQRAYITHNNREVCGTVLYHRPNIDEVLISVTNPETGVRQDVKKRIEDIRLLESRKSARLADQDTDFAKLADMSTDRKERKPSQTIDVPAPTSGFQGSRKRRSSRTEEDQMDECAAAMVLMKLSCSPRSPVLPDGVMGDSMSPGSSVSSGVWTWADGSFSSSSSSSSSRSPAHRSATPSPPLSESSPATLDDGLELDESLFDDAVPRKRRKRMTCTRVAVAAVASERVFPHVTGLTPPPSPVAASYAPSPPTTPDEHCLHSSTRTMFKCTWTGCHEMTAACDAIERHIRSTHLGREEVTSDHSDSDSDDEDDHEEEFYWTEVEVNVTTWVDPCEPLVTPTAPPATPPAHPVLGAPQKVLTIPPTTVIPQPLGTTCPSVLPQPTSPQYIHVSSPPTLSHMDMARPPHEASSPAASLSSSWPRTSAYLSSGRAKVRVSSSPKASPGRGKRNGESRKCRKVYGMEQRDLWCTQCKWKKACSRFGE</sequence>
<evidence type="ECO:0000256" key="10">
    <source>
        <dbReference type="SAM" id="MobiDB-lite"/>
    </source>
</evidence>
<dbReference type="AlphaFoldDB" id="A0AAW0UGT1"/>
<reference evidence="12 13" key="1">
    <citation type="submission" date="2023-03" db="EMBL/GenBank/DDBJ databases">
        <title>High-quality genome of Scylla paramamosain provides insights in environmental adaptation.</title>
        <authorList>
            <person name="Zhang L."/>
        </authorList>
    </citation>
    <scope>NUCLEOTIDE SEQUENCE [LARGE SCALE GENOMIC DNA]</scope>
    <source>
        <strain evidence="12">LZ_2023a</strain>
        <tissue evidence="12">Muscle</tissue>
    </source>
</reference>
<comment type="caution">
    <text evidence="12">The sequence shown here is derived from an EMBL/GenBank/DDBJ whole genome shotgun (WGS) entry which is preliminary data.</text>
</comment>
<dbReference type="Proteomes" id="UP001487740">
    <property type="component" value="Unassembled WGS sequence"/>
</dbReference>
<evidence type="ECO:0000256" key="4">
    <source>
        <dbReference type="ARBA" id="ARBA00022833"/>
    </source>
</evidence>
<feature type="compositionally biased region" description="Low complexity" evidence="10">
    <location>
        <begin position="236"/>
        <end position="255"/>
    </location>
</feature>
<keyword evidence="5" id="KW-0805">Transcription regulation</keyword>
<feature type="region of interest" description="Disordered" evidence="10">
    <location>
        <begin position="370"/>
        <end position="392"/>
    </location>
</feature>
<dbReference type="SMART" id="SM01366">
    <property type="entry name" value="c-clamp"/>
    <property type="match status" value="1"/>
</dbReference>
<feature type="compositionally biased region" description="Basic and acidic residues" evidence="10">
    <location>
        <begin position="149"/>
        <end position="160"/>
    </location>
</feature>
<gene>
    <name evidence="12" type="ORF">O3P69_003811</name>
</gene>
<feature type="region of interest" description="Disordered" evidence="10">
    <location>
        <begin position="469"/>
        <end position="531"/>
    </location>
</feature>
<dbReference type="Pfam" id="PF15997">
    <property type="entry name" value="DUF4772"/>
    <property type="match status" value="1"/>
</dbReference>
<keyword evidence="3 9" id="KW-0863">Zinc-finger</keyword>
<keyword evidence="4" id="KW-0862">Zinc</keyword>
<dbReference type="GO" id="GO:0008270">
    <property type="term" value="F:zinc ion binding"/>
    <property type="evidence" value="ECO:0007669"/>
    <property type="project" value="UniProtKB-KW"/>
</dbReference>
<accession>A0AAW0UGT1</accession>
<keyword evidence="13" id="KW-1185">Reference proteome</keyword>
<keyword evidence="6" id="KW-0238">DNA-binding</keyword>
<protein>
    <recommendedName>
        <fullName evidence="11">C2H2-type domain-containing protein</fullName>
    </recommendedName>
</protein>
<evidence type="ECO:0000313" key="12">
    <source>
        <dbReference type="EMBL" id="KAK8398136.1"/>
    </source>
</evidence>
<dbReference type="GO" id="GO:0003700">
    <property type="term" value="F:DNA-binding transcription factor activity"/>
    <property type="evidence" value="ECO:0007669"/>
    <property type="project" value="TreeGrafter"/>
</dbReference>
<evidence type="ECO:0000256" key="3">
    <source>
        <dbReference type="ARBA" id="ARBA00022771"/>
    </source>
</evidence>
<feature type="region of interest" description="Disordered" evidence="10">
    <location>
        <begin position="236"/>
        <end position="269"/>
    </location>
</feature>
<name>A0AAW0UGT1_SCYPA</name>
<dbReference type="EMBL" id="JARAKH010000012">
    <property type="protein sequence ID" value="KAK8398136.1"/>
    <property type="molecule type" value="Genomic_DNA"/>
</dbReference>
<dbReference type="InterPro" id="IPR013087">
    <property type="entry name" value="Znf_C2H2_type"/>
</dbReference>
<evidence type="ECO:0000259" key="11">
    <source>
        <dbReference type="PROSITE" id="PS50157"/>
    </source>
</evidence>
<feature type="compositionally biased region" description="Low complexity" evidence="10">
    <location>
        <begin position="485"/>
        <end position="498"/>
    </location>
</feature>
<keyword evidence="8" id="KW-0539">Nucleus</keyword>
<dbReference type="GO" id="GO:0000978">
    <property type="term" value="F:RNA polymerase II cis-regulatory region sequence-specific DNA binding"/>
    <property type="evidence" value="ECO:0007669"/>
    <property type="project" value="TreeGrafter"/>
</dbReference>
<evidence type="ECO:0000256" key="8">
    <source>
        <dbReference type="ARBA" id="ARBA00023242"/>
    </source>
</evidence>